<name>T1K1D2_TETUR</name>
<dbReference type="AlphaFoldDB" id="T1K1D2"/>
<dbReference type="Gene3D" id="1.10.1410.40">
    <property type="match status" value="1"/>
</dbReference>
<proteinExistence type="predicted"/>
<feature type="compositionally biased region" description="Polar residues" evidence="1">
    <location>
        <begin position="959"/>
        <end position="986"/>
    </location>
</feature>
<feature type="compositionally biased region" description="Basic and acidic residues" evidence="1">
    <location>
        <begin position="941"/>
        <end position="951"/>
    </location>
</feature>
<dbReference type="OMA" id="TRPWCGV"/>
<dbReference type="SMART" id="SM00451">
    <property type="entry name" value="ZnF_U1"/>
    <property type="match status" value="3"/>
</dbReference>
<dbReference type="GO" id="GO:0003725">
    <property type="term" value="F:double-stranded RNA binding"/>
    <property type="evidence" value="ECO:0007669"/>
    <property type="project" value="TreeGrafter"/>
</dbReference>
<dbReference type="GO" id="GO:0071011">
    <property type="term" value="C:precatalytic spliceosome"/>
    <property type="evidence" value="ECO:0007669"/>
    <property type="project" value="TreeGrafter"/>
</dbReference>
<feature type="region of interest" description="Disordered" evidence="1">
    <location>
        <begin position="915"/>
        <end position="986"/>
    </location>
</feature>
<dbReference type="EnsemblMetazoa" id="tetur04g00970.1">
    <property type="protein sequence ID" value="tetur04g00970.1"/>
    <property type="gene ID" value="tetur04g00970"/>
</dbReference>
<dbReference type="FunFam" id="1.10.1410.40:FF:000001">
    <property type="entry name" value="interleukin enhancer-binding factor 3 isoform X1"/>
    <property type="match status" value="1"/>
</dbReference>
<dbReference type="SUPFAM" id="SSF57667">
    <property type="entry name" value="beta-beta-alpha zinc fingers"/>
    <property type="match status" value="3"/>
</dbReference>
<dbReference type="InterPro" id="IPR049401">
    <property type="entry name" value="DZF_dom_N"/>
</dbReference>
<organism evidence="3 4">
    <name type="scientific">Tetranychus urticae</name>
    <name type="common">Two-spotted spider mite</name>
    <dbReference type="NCBI Taxonomy" id="32264"/>
    <lineage>
        <taxon>Eukaryota</taxon>
        <taxon>Metazoa</taxon>
        <taxon>Ecdysozoa</taxon>
        <taxon>Arthropoda</taxon>
        <taxon>Chelicerata</taxon>
        <taxon>Arachnida</taxon>
        <taxon>Acari</taxon>
        <taxon>Acariformes</taxon>
        <taxon>Trombidiformes</taxon>
        <taxon>Prostigmata</taxon>
        <taxon>Eleutherengona</taxon>
        <taxon>Raphignathae</taxon>
        <taxon>Tetranychoidea</taxon>
        <taxon>Tetranychidae</taxon>
        <taxon>Tetranychus</taxon>
    </lineage>
</organism>
<feature type="region of interest" description="Disordered" evidence="1">
    <location>
        <begin position="595"/>
        <end position="636"/>
    </location>
</feature>
<dbReference type="STRING" id="32264.T1K1D2"/>
<dbReference type="EMBL" id="CAEY01001351">
    <property type="status" value="NOT_ANNOTATED_CDS"/>
    <property type="molecule type" value="Genomic_DNA"/>
</dbReference>
<dbReference type="eggNOG" id="KOG3792">
    <property type="taxonomic scope" value="Eukaryota"/>
</dbReference>
<sequence length="986" mass="108430">MTSNNYYGFAHGGNTYGSGYLSTPNVAQAGFGHGPVASSYTATQRASSYDQGFATTGATMAANYGYARPQVGHSRSFFQAPAAVAYTQDANQYSAANATTTMYPYTASSTSYTNTYNSVVTNYAASALYSQQSTVAQHDNTSTAAYPSNKQGNWNFKKTLKTNKMKTAPKVQQLHYCEVCKISCAGPQTYKEHLDGQRHKKKEAQMKTGAAITPNKRGQPVGVSLRCGLCDVTCTGNDAYAAHIRGSKHQKVLKLHTRLGKPIPSSDPVVLSQKSGLNKTSEVSIPQMPATTGKIKVLGTPKINFLSGGRLHTTSSASENEPQPLQEDSMPQETTFQPMPPPSTPSAVSSQFESTSSLNSSYIASAESNLMDQDKNDSQPVGQDYVEEIKSDDSKAVSFHCKLCDCRFNDPNAKEMHLKGRRHRLQYKKKVDPNLVVDIKPSLKQRKIQETKDRRYFHNKQRDHYWNDGWYPPPNRGGGVGVGVGGGGYGYDNRHMPPPPPPPHMMPLSGFSGPVGPGPMMGPAPFRGRSGHSGGSWDDNHLIQKHSEICPSESELDEIHHVVMVTERALAGVYDKLSKEDSQAAMNEVIKKEFREEISNLPGDQTTTSSESVTNNPMNQETAGTDENPENSKQLDDNLSYNKAEKTTNGQNSETNEKNDDVQSNRMLRGLMRIGPLAKNLLLSGDREVDLVIVCSDKPTVQLVQRVVEHLPKQLEEVNPSDKFEIQVKLAEAMISVMSTSEPQITVNVSFTSPSIRDNSVSDGAPAEMVKEPKQMLDRQKCLNALAALRHAKWYQARVANLHPCPMTIRLIRDLCRRLPTWSKLDLWAVELLCERVISSAGEQLNPGEAFRHVLEAIASGLLLPGGAGLMDPCEKEPTDALANLTRQEREDITSSAQHALRLIAFRQIHKILGVEPMQPRPRKRRLDSGTEESNAQEGDNDNKKDKKETTWTEEDGLSSVNDENSQKLPKTEPTNENSSDTTSTI</sequence>
<feature type="region of interest" description="Disordered" evidence="1">
    <location>
        <begin position="308"/>
        <end position="355"/>
    </location>
</feature>
<gene>
    <name evidence="3" type="primary">107359910</name>
</gene>
<feature type="region of interest" description="Disordered" evidence="1">
    <location>
        <begin position="644"/>
        <end position="663"/>
    </location>
</feature>
<reference evidence="3" key="2">
    <citation type="submission" date="2015-06" db="UniProtKB">
        <authorList>
            <consortium name="EnsemblMetazoa"/>
        </authorList>
    </citation>
    <scope>IDENTIFICATION</scope>
</reference>
<dbReference type="InterPro" id="IPR013087">
    <property type="entry name" value="Znf_C2H2_type"/>
</dbReference>
<dbReference type="PANTHER" id="PTHR45762:SF3">
    <property type="entry name" value="ZINC-FINGER PROTEIN AT 72D, ISOFORM B"/>
    <property type="match status" value="1"/>
</dbReference>
<feature type="domain" description="DZF" evidence="2">
    <location>
        <begin position="524"/>
        <end position="957"/>
    </location>
</feature>
<dbReference type="PANTHER" id="PTHR45762">
    <property type="entry name" value="ZINC FINGER RNA-BINDING PROTEIN"/>
    <property type="match status" value="1"/>
</dbReference>
<evidence type="ECO:0000313" key="4">
    <source>
        <dbReference type="Proteomes" id="UP000015104"/>
    </source>
</evidence>
<dbReference type="InterPro" id="IPR036236">
    <property type="entry name" value="Znf_C2H2_sf"/>
</dbReference>
<feature type="compositionally biased region" description="Polar residues" evidence="1">
    <location>
        <begin position="345"/>
        <end position="355"/>
    </location>
</feature>
<dbReference type="InterPro" id="IPR003604">
    <property type="entry name" value="Matrin/U1-like-C_Znf_C2H2"/>
</dbReference>
<dbReference type="Pfam" id="PF12874">
    <property type="entry name" value="zf-met"/>
    <property type="match status" value="3"/>
</dbReference>
<accession>T1K1D2</accession>
<dbReference type="Gene3D" id="3.30.460.10">
    <property type="entry name" value="Beta Polymerase, domain 2"/>
    <property type="match status" value="1"/>
</dbReference>
<dbReference type="Pfam" id="PF20965">
    <property type="entry name" value="DZF_C"/>
    <property type="match status" value="1"/>
</dbReference>
<feature type="compositionally biased region" description="Polar residues" evidence="1">
    <location>
        <begin position="644"/>
        <end position="654"/>
    </location>
</feature>
<protein>
    <recommendedName>
        <fullName evidence="2">DZF domain-containing protein</fullName>
    </recommendedName>
</protein>
<dbReference type="KEGG" id="tut:107359910"/>
<dbReference type="GO" id="GO:0008270">
    <property type="term" value="F:zinc ion binding"/>
    <property type="evidence" value="ECO:0007669"/>
    <property type="project" value="InterPro"/>
</dbReference>
<dbReference type="InterPro" id="IPR049402">
    <property type="entry name" value="DZF_dom_C"/>
</dbReference>
<dbReference type="FunFam" id="3.30.460.10:FF:000010">
    <property type="entry name" value="Zinc finger RNA-binding protein 2"/>
    <property type="match status" value="1"/>
</dbReference>
<dbReference type="SMART" id="SM00572">
    <property type="entry name" value="DZF"/>
    <property type="match status" value="1"/>
</dbReference>
<dbReference type="Proteomes" id="UP000015104">
    <property type="component" value="Unassembled WGS sequence"/>
</dbReference>
<dbReference type="FunFam" id="3.30.160.60:FF:000210">
    <property type="entry name" value="Zinc finger RNA-binding protein 2"/>
    <property type="match status" value="1"/>
</dbReference>
<dbReference type="Pfam" id="PF07528">
    <property type="entry name" value="DZF_N"/>
    <property type="match status" value="1"/>
</dbReference>
<dbReference type="InterPro" id="IPR043519">
    <property type="entry name" value="NT_sf"/>
</dbReference>
<dbReference type="InterPro" id="IPR006561">
    <property type="entry name" value="DZF_dom"/>
</dbReference>
<feature type="compositionally biased region" description="Polar residues" evidence="1">
    <location>
        <begin position="312"/>
        <end position="323"/>
    </location>
</feature>
<dbReference type="PROSITE" id="PS00028">
    <property type="entry name" value="ZINC_FINGER_C2H2_1"/>
    <property type="match status" value="1"/>
</dbReference>
<dbReference type="GO" id="GO:0003727">
    <property type="term" value="F:single-stranded RNA binding"/>
    <property type="evidence" value="ECO:0007669"/>
    <property type="project" value="TreeGrafter"/>
</dbReference>
<evidence type="ECO:0000313" key="3">
    <source>
        <dbReference type="EnsemblMetazoa" id="tetur04g00970.1"/>
    </source>
</evidence>
<reference evidence="4" key="1">
    <citation type="submission" date="2011-08" db="EMBL/GenBank/DDBJ databases">
        <authorList>
            <person name="Rombauts S."/>
        </authorList>
    </citation>
    <scope>NUCLEOTIDE SEQUENCE</scope>
    <source>
        <strain evidence="4">London</strain>
    </source>
</reference>
<dbReference type="PROSITE" id="PS51703">
    <property type="entry name" value="DZF"/>
    <property type="match status" value="1"/>
</dbReference>
<feature type="compositionally biased region" description="Polar residues" evidence="1">
    <location>
        <begin position="602"/>
        <end position="625"/>
    </location>
</feature>
<dbReference type="FunFam" id="3.30.160.60:FF:002080">
    <property type="entry name" value="Zinc finger RNA-binding protein"/>
    <property type="match status" value="1"/>
</dbReference>
<dbReference type="Gene3D" id="3.30.160.60">
    <property type="entry name" value="Classic Zinc Finger"/>
    <property type="match status" value="3"/>
</dbReference>
<evidence type="ECO:0000256" key="1">
    <source>
        <dbReference type="SAM" id="MobiDB-lite"/>
    </source>
</evidence>
<dbReference type="OrthoDB" id="8898434at2759"/>
<dbReference type="SMART" id="SM00355">
    <property type="entry name" value="ZnF_C2H2"/>
    <property type="match status" value="3"/>
</dbReference>
<evidence type="ECO:0000259" key="2">
    <source>
        <dbReference type="PROSITE" id="PS51703"/>
    </source>
</evidence>
<dbReference type="HOGENOM" id="CLU_012026_1_0_1"/>
<keyword evidence="4" id="KW-1185">Reference proteome</keyword>